<protein>
    <submittedName>
        <fullName evidence="2">DUF1963 domain-containing protein</fullName>
    </submittedName>
</protein>
<dbReference type="Gene3D" id="2.30.320.10">
    <property type="entry name" value="YwqG-like"/>
    <property type="match status" value="2"/>
</dbReference>
<reference evidence="2 3" key="1">
    <citation type="submission" date="2019-09" db="EMBL/GenBank/DDBJ databases">
        <title>Isolation and complete genome sequencing of Methylocystis species.</title>
        <authorList>
            <person name="Rumah B.L."/>
            <person name="Stead C.E."/>
            <person name="Stevens B.C."/>
            <person name="Minton N.P."/>
            <person name="Grosse-Honebrink A."/>
            <person name="Zhang Y."/>
        </authorList>
    </citation>
    <scope>NUCLEOTIDE SEQUENCE [LARGE SCALE GENOMIC DNA]</scope>
    <source>
        <strain evidence="2 3">BRCS2</strain>
    </source>
</reference>
<dbReference type="SUPFAM" id="SSF103032">
    <property type="entry name" value="Hypothetical protein YwqG"/>
    <property type="match status" value="2"/>
</dbReference>
<name>A0A6B8M3W2_9HYPH</name>
<evidence type="ECO:0000256" key="1">
    <source>
        <dbReference type="SAM" id="Coils"/>
    </source>
</evidence>
<dbReference type="EMBL" id="CP044331">
    <property type="protein sequence ID" value="QGM98584.1"/>
    <property type="molecule type" value="Genomic_DNA"/>
</dbReference>
<dbReference type="Proteomes" id="UP000422569">
    <property type="component" value="Chromosome"/>
</dbReference>
<evidence type="ECO:0000313" key="3">
    <source>
        <dbReference type="Proteomes" id="UP000422569"/>
    </source>
</evidence>
<dbReference type="InterPro" id="IPR035948">
    <property type="entry name" value="YwqG-like_sf"/>
</dbReference>
<dbReference type="KEGG" id="mpar:F7D14_14595"/>
<dbReference type="InterPro" id="IPR015315">
    <property type="entry name" value="DUF1963"/>
</dbReference>
<dbReference type="PANTHER" id="PTHR36436">
    <property type="entry name" value="SLL5081 PROTEIN"/>
    <property type="match status" value="1"/>
</dbReference>
<accession>A0A6B8M3W2</accession>
<evidence type="ECO:0000313" key="2">
    <source>
        <dbReference type="EMBL" id="QGM98584.1"/>
    </source>
</evidence>
<keyword evidence="1" id="KW-0175">Coiled coil</keyword>
<organism evidence="2 3">
    <name type="scientific">Methylocystis parvus</name>
    <dbReference type="NCBI Taxonomy" id="134"/>
    <lineage>
        <taxon>Bacteria</taxon>
        <taxon>Pseudomonadati</taxon>
        <taxon>Pseudomonadota</taxon>
        <taxon>Alphaproteobacteria</taxon>
        <taxon>Hyphomicrobiales</taxon>
        <taxon>Methylocystaceae</taxon>
        <taxon>Methylocystis</taxon>
    </lineage>
</organism>
<keyword evidence="3" id="KW-1185">Reference proteome</keyword>
<gene>
    <name evidence="2" type="ORF">F7D14_14595</name>
</gene>
<sequence length="608" mass="67927">MAGPPTLILSRRPRHAGAEWRNATSWFGGAPRLGGIEWPRNGAGQPMHFLAQIDLAEIAAKAGETPLPKEGSLAFFVFVGGERAVIYAPDHMSGPPTEPPAGMADLPTVGGDPEWPFDLTGRALFPFWPIDVTRLDIDAPEGADEEERMKAQNAAVAKRFARRKYSLSPSAVFAGPPIPDWWRCAIFVADQLDAAVRNAPKTMADGRRMLAYTQGKLEEARRQEADAIEQAQSAVNRQESGAGLLSRLLFGRREAAQDGRSKNAPGQPQRKLDEARRKAAEAVKSAEASVALYERKIEKLHRLLPGLIAFAAEVADWTRGRDPWSLMSADDRAQLARYSARMTEFPEYTIQYGVTPLDYIKTRMFAKLPKPDDPGFAMLPADVRAVISGRLAPRPQWWRSTILYTESLQKAVAKGEPPSLKTTREKLAAGGVEKAEALAKLLAQETSFPEFAADFAAWAKGRDPWRMMSDEEGVLLWARLERLRTEFRDVASACRVDRFETPERTTLLEVLTAEDEIYETLPAHAREQINREYLLPIDIMHQMFGEPVFIQGDSCAQAEEGKHLLLQLGFDDLMFWSFGDNGDYQFWISPEDLARRNWDGVTMTFECH</sequence>
<dbReference type="AlphaFoldDB" id="A0A6B8M3W2"/>
<dbReference type="RefSeq" id="WP_016922153.1">
    <property type="nucleotide sequence ID" value="NZ_CP044331.1"/>
</dbReference>
<proteinExistence type="predicted"/>
<dbReference type="PANTHER" id="PTHR36436:SF6">
    <property type="entry name" value="SLL5081 PROTEIN"/>
    <property type="match status" value="1"/>
</dbReference>
<feature type="coiled-coil region" evidence="1">
    <location>
        <begin position="276"/>
        <end position="303"/>
    </location>
</feature>
<dbReference type="Pfam" id="PF09234">
    <property type="entry name" value="DUF1963"/>
    <property type="match status" value="2"/>
</dbReference>